<reference evidence="1 2" key="2">
    <citation type="journal article" date="2013" name="PLoS ONE">
        <title>Whole genome mapping and re-organization of the nuclear and mitochondrial genomes of Babesia microti isolates.</title>
        <authorList>
            <person name="Cornillot E."/>
            <person name="Dassouli A."/>
            <person name="Garg A."/>
            <person name="Pachikara N."/>
            <person name="Randazzo S."/>
            <person name="Depoix D."/>
            <person name="Carcy B."/>
            <person name="Delbecq S."/>
            <person name="Frutos R."/>
            <person name="Silva J.C."/>
            <person name="Sutton R."/>
            <person name="Krause P.J."/>
            <person name="Mamoun C.B."/>
        </authorList>
    </citation>
    <scope>NUCLEOTIDE SEQUENCE [LARGE SCALE GENOMIC DNA]</scope>
    <source>
        <strain evidence="1 2">RI</strain>
    </source>
</reference>
<name>A0A1N6LXQ4_BABMR</name>
<evidence type="ECO:0000313" key="2">
    <source>
        <dbReference type="Proteomes" id="UP000002899"/>
    </source>
</evidence>
<proteinExistence type="predicted"/>
<protein>
    <submittedName>
        <fullName evidence="1">Uncharacterized protein</fullName>
    </submittedName>
</protein>
<keyword evidence="2" id="KW-1185">Reference proteome</keyword>
<organism evidence="1 2">
    <name type="scientific">Babesia microti (strain RI)</name>
    <dbReference type="NCBI Taxonomy" id="1133968"/>
    <lineage>
        <taxon>Eukaryota</taxon>
        <taxon>Sar</taxon>
        <taxon>Alveolata</taxon>
        <taxon>Apicomplexa</taxon>
        <taxon>Aconoidasida</taxon>
        <taxon>Piroplasmida</taxon>
        <taxon>Babesiidae</taxon>
        <taxon>Babesia</taxon>
    </lineage>
</organism>
<reference evidence="1 2" key="3">
    <citation type="journal article" date="2016" name="Sci. Rep.">
        <title>Genome-wide diversity and gene expression profiling of Babesia microti isolates identify polymorphic genes that mediate host-pathogen interactions.</title>
        <authorList>
            <person name="Silva J.C."/>
            <person name="Cornillot E."/>
            <person name="McCracken C."/>
            <person name="Usmani-Brown S."/>
            <person name="Dwivedi A."/>
            <person name="Ifeonu O.O."/>
            <person name="Crabtree J."/>
            <person name="Gotia H.T."/>
            <person name="Virji A.Z."/>
            <person name="Reynes C."/>
            <person name="Colinge J."/>
            <person name="Kumar V."/>
            <person name="Lawres L."/>
            <person name="Pazzi J.E."/>
            <person name="Pablo J.V."/>
            <person name="Hung C."/>
            <person name="Brancato J."/>
            <person name="Kumari P."/>
            <person name="Orvis J."/>
            <person name="Tretina K."/>
            <person name="Chibucos M."/>
            <person name="Ott S."/>
            <person name="Sadzewicz L."/>
            <person name="Sengamalay N."/>
            <person name="Shetty A.C."/>
            <person name="Su Q."/>
            <person name="Tallon L."/>
            <person name="Fraser C.M."/>
            <person name="Frutos R."/>
            <person name="Molina D.M."/>
            <person name="Krause P.J."/>
            <person name="Ben Mamoun C."/>
        </authorList>
    </citation>
    <scope>NUCLEOTIDE SEQUENCE [LARGE SCALE GENOMIC DNA]</scope>
    <source>
        <strain evidence="1 2">RI</strain>
    </source>
</reference>
<gene>
    <name evidence="1" type="ORF">BmR1_04g06427</name>
</gene>
<sequence>MSIDYPRPCNDGSTDFKTQRTEQSEFDFNGIPIGFSTVGNINYNPNQNSNIPRHDDGKFVLDTSANETLKIKVTPSDGKKTVVQIIKRDDSSVLECNTLQIGAVVKNNDDIPDNYEGDGKFHLYKHLINKDKPFRRSFSPSNRVSSQSSLDDYHSRLIKKASTYSKSSNCECCLTSSAVNEHTSDPSCVNVSNQPPLLSHEIEKLYATQSISNNASFKILYNKPYAASEFDDSYLINKAESHVPEDNSLIKCVKSVISDAAKALQCFMCGEAFSTCGTNIINAFTTCSVCSMHKKTKLKPVEICPSCRSDNSFADKIVPTVSNHYEVLGPNIYRICNSPSESSILSSDYQLVPFKLKESMESDFTSINEQILIPSTSTSIDNKLIPVVNWYSPSKYLSYCTCLHKSQDNGQSINPLDGSLQNIDALNKSGSYPLSNPITPIPHQSPSNNFLSPIHTCHSPTSTSGFMAEAISMQQSISPSTTRTHLSKVDPQLIKDSLKHGSAAKVTKNIVKGIIETQQCKFDNSQHISFNKIVKYPHVLLTIDNIRNVEHIDRVLITSGNFVLNYKDLCIKGLRIPTVKLDQNYIKVVFEISPSTTAASRLLIHCGIAQKKKFYYVDLPLDLTDPAEISGDINLSLHGSTDTNELDECNKPKLTYKIRKFIQGLYYMTSLPSLQSKFQYVSLYGDQLDELVASIVNNIPSCLCSNISKQMDGSSYSYVINGIPSKLKFAGDIFVQNDYYQGKLTNYLQQSKSQIISTPMSYDVCSVPLFELPLFVNLLQNVFAEWTKFVMPAKNILFHAELITALKAHATAMIEELLIRLIEYLDGPILRPNFNKYLAPPLIHYDEDTLDIDNNNNKGLFSYLWHVDSCKSLVGNIKLVCRVDPPVIKDGRKMDSEDIPQIALVELSDVYNTADGLRIVNNVIEMEVQRILSLKNGHNDFIASIEVEIKRLMH</sequence>
<dbReference type="RefSeq" id="XP_021337730.1">
    <property type="nucleotide sequence ID" value="XM_021482507.1"/>
</dbReference>
<dbReference type="AlphaFoldDB" id="A0A1N6LXQ4"/>
<accession>A0A1N6LXQ4</accession>
<evidence type="ECO:0000313" key="1">
    <source>
        <dbReference type="EMBL" id="SIO73655.1"/>
    </source>
</evidence>
<reference evidence="1 2" key="1">
    <citation type="journal article" date="2012" name="Nucleic Acids Res.">
        <title>Sequencing of the smallest Apicomplexan genome from the human pathogen Babesia microti.</title>
        <authorList>
            <person name="Cornillot E."/>
            <person name="Hadj-Kaddour K."/>
            <person name="Dassouli A."/>
            <person name="Noel B."/>
            <person name="Ranwez V."/>
            <person name="Vacherie B."/>
            <person name="Augagneur Y."/>
            <person name="Bres V."/>
            <person name="Duclos A."/>
            <person name="Randazzo S."/>
            <person name="Carcy B."/>
            <person name="Debierre-Grockiego F."/>
            <person name="Delbecq S."/>
            <person name="Moubri-Menage K."/>
            <person name="Shams-Eldin H."/>
            <person name="Usmani-Brown S."/>
            <person name="Bringaud F."/>
            <person name="Wincker P."/>
            <person name="Vivares C.P."/>
            <person name="Schwarz R.T."/>
            <person name="Schetters T.P."/>
            <person name="Krause P.J."/>
            <person name="Gorenflot A."/>
            <person name="Berry V."/>
            <person name="Barbe V."/>
            <person name="Ben Mamoun C."/>
        </authorList>
    </citation>
    <scope>NUCLEOTIDE SEQUENCE [LARGE SCALE GENOMIC DNA]</scope>
    <source>
        <strain evidence="1 2">RI</strain>
    </source>
</reference>
<dbReference type="KEGG" id="bmic:BmR1_04g06427"/>
<dbReference type="VEuPathDB" id="PiroplasmaDB:BmR1_04g06427"/>
<dbReference type="EMBL" id="LN871599">
    <property type="protein sequence ID" value="SIO73655.1"/>
    <property type="molecule type" value="Genomic_DNA"/>
</dbReference>
<dbReference type="GeneID" id="33043768"/>
<dbReference type="Proteomes" id="UP000002899">
    <property type="component" value="Chromosome IV"/>
</dbReference>